<organism evidence="1 2">
    <name type="scientific">Ilex paraguariensis</name>
    <name type="common">yerba mate</name>
    <dbReference type="NCBI Taxonomy" id="185542"/>
    <lineage>
        <taxon>Eukaryota</taxon>
        <taxon>Viridiplantae</taxon>
        <taxon>Streptophyta</taxon>
        <taxon>Embryophyta</taxon>
        <taxon>Tracheophyta</taxon>
        <taxon>Spermatophyta</taxon>
        <taxon>Magnoliopsida</taxon>
        <taxon>eudicotyledons</taxon>
        <taxon>Gunneridae</taxon>
        <taxon>Pentapetalae</taxon>
        <taxon>asterids</taxon>
        <taxon>campanulids</taxon>
        <taxon>Aquifoliales</taxon>
        <taxon>Aquifoliaceae</taxon>
        <taxon>Ilex</taxon>
    </lineage>
</organism>
<dbReference type="EMBL" id="CAUOFW020009169">
    <property type="protein sequence ID" value="CAK9185116.1"/>
    <property type="molecule type" value="Genomic_DNA"/>
</dbReference>
<comment type="caution">
    <text evidence="1">The sequence shown here is derived from an EMBL/GenBank/DDBJ whole genome shotgun (WGS) entry which is preliminary data.</text>
</comment>
<name>A0ABC8UVL4_9AQUA</name>
<dbReference type="AlphaFoldDB" id="A0ABC8UVL4"/>
<evidence type="ECO:0000313" key="1">
    <source>
        <dbReference type="EMBL" id="CAK9185116.1"/>
    </source>
</evidence>
<protein>
    <submittedName>
        <fullName evidence="1">Uncharacterized protein</fullName>
    </submittedName>
</protein>
<keyword evidence="2" id="KW-1185">Reference proteome</keyword>
<gene>
    <name evidence="1" type="ORF">ILEXP_LOCUS55482</name>
</gene>
<reference evidence="1 2" key="1">
    <citation type="submission" date="2024-02" db="EMBL/GenBank/DDBJ databases">
        <authorList>
            <person name="Vignale AGUSTIN F."/>
            <person name="Sosa J E."/>
            <person name="Modenutti C."/>
        </authorList>
    </citation>
    <scope>NUCLEOTIDE SEQUENCE [LARGE SCALE GENOMIC DNA]</scope>
</reference>
<evidence type="ECO:0000313" key="2">
    <source>
        <dbReference type="Proteomes" id="UP001642360"/>
    </source>
</evidence>
<dbReference type="Proteomes" id="UP001642360">
    <property type="component" value="Unassembled WGS sequence"/>
</dbReference>
<sequence length="243" mass="27975">MARSATGLPDHALVSNFIQNGYWNLPPNCRMAGQCLMQEIALRELPQLPVEDRHHLEQIQYLQAQYYRLDGPQLLASYNRSRWIWAQLCSKFGYDQPATNIHDVCRWIYEIKTKNSAFTGLILKLSFTAVIYYVWREINSKRHEGNPSSKQNFWRVHGHPAQPSMAECYSSSNPPKRKVNTDGSVAIEATAAAIARDFIGHPLWAFRKTVEWTEIWKVELYAIYHTYGGDGFTNGHSEPLCRV</sequence>
<proteinExistence type="predicted"/>
<accession>A0ABC8UVL4</accession>